<evidence type="ECO:0000313" key="2">
    <source>
        <dbReference type="EMBL" id="MBC5647881.1"/>
    </source>
</evidence>
<reference evidence="2 3" key="1">
    <citation type="submission" date="2020-08" db="EMBL/GenBank/DDBJ databases">
        <title>Genome public.</title>
        <authorList>
            <person name="Liu C."/>
            <person name="Sun Q."/>
        </authorList>
    </citation>
    <scope>NUCLEOTIDE SEQUENCE [LARGE SCALE GENOMIC DNA]</scope>
    <source>
        <strain evidence="2 3">NSJ-35</strain>
    </source>
</reference>
<dbReference type="InterPro" id="IPR016181">
    <property type="entry name" value="Acyl_CoA_acyltransferase"/>
</dbReference>
<name>A0ABR7EDP3_9FIRM</name>
<dbReference type="Pfam" id="PF00583">
    <property type="entry name" value="Acetyltransf_1"/>
    <property type="match status" value="1"/>
</dbReference>
<accession>A0ABR7EDP3</accession>
<dbReference type="Proteomes" id="UP000606889">
    <property type="component" value="Unassembled WGS sequence"/>
</dbReference>
<gene>
    <name evidence="2" type="ORF">H8S18_05995</name>
</gene>
<dbReference type="CDD" id="cd04301">
    <property type="entry name" value="NAT_SF"/>
    <property type="match status" value="1"/>
</dbReference>
<dbReference type="InterPro" id="IPR025685">
    <property type="entry name" value="YoaP-like_dom"/>
</dbReference>
<proteinExistence type="predicted"/>
<dbReference type="Gene3D" id="3.40.630.30">
    <property type="match status" value="1"/>
</dbReference>
<dbReference type="RefSeq" id="WP_186857412.1">
    <property type="nucleotide sequence ID" value="NZ_JACOON010000003.1"/>
</dbReference>
<dbReference type="SUPFAM" id="SSF55729">
    <property type="entry name" value="Acyl-CoA N-acyltransferases (Nat)"/>
    <property type="match status" value="1"/>
</dbReference>
<sequence>MENLIEVNGDTIDREHVCCAISDKKSAQAKKEWMKRCFPDGYQFWKANAQGKALIEFVPAENAWAPIHADGYLFIDCFWVAGSLAKKGYGTALLKLCSETAAKMGKKGLVAISADKKRPFLSDPAFYKKGGFRTADIAPPFFELLHLPFDENADIPKFRENAKRGTAAQQGVTVCYTDHCPWTAKYIPLLEKIAEERKASVCFQKINTKEEAQDAPSPFTTFSVYYNGIFVTNEIFSGKKFIGFLEEKGF</sequence>
<evidence type="ECO:0000313" key="3">
    <source>
        <dbReference type="Proteomes" id="UP000606889"/>
    </source>
</evidence>
<dbReference type="SUPFAM" id="SSF52833">
    <property type="entry name" value="Thioredoxin-like"/>
    <property type="match status" value="1"/>
</dbReference>
<organism evidence="2 3">
    <name type="scientific">Christensenella tenuis</name>
    <dbReference type="NCBI Taxonomy" id="2763033"/>
    <lineage>
        <taxon>Bacteria</taxon>
        <taxon>Bacillati</taxon>
        <taxon>Bacillota</taxon>
        <taxon>Clostridia</taxon>
        <taxon>Christensenellales</taxon>
        <taxon>Christensenellaceae</taxon>
        <taxon>Christensenella</taxon>
    </lineage>
</organism>
<dbReference type="InterPro" id="IPR000182">
    <property type="entry name" value="GNAT_dom"/>
</dbReference>
<dbReference type="Pfam" id="PF14268">
    <property type="entry name" value="YoaP"/>
    <property type="match status" value="1"/>
</dbReference>
<keyword evidence="3" id="KW-1185">Reference proteome</keyword>
<dbReference type="EMBL" id="JACOON010000003">
    <property type="protein sequence ID" value="MBC5647881.1"/>
    <property type="molecule type" value="Genomic_DNA"/>
</dbReference>
<protein>
    <submittedName>
        <fullName evidence="2">YoaP domain-containing protein</fullName>
    </submittedName>
</protein>
<evidence type="ECO:0000259" key="1">
    <source>
        <dbReference type="PROSITE" id="PS51186"/>
    </source>
</evidence>
<dbReference type="InterPro" id="IPR036249">
    <property type="entry name" value="Thioredoxin-like_sf"/>
</dbReference>
<comment type="caution">
    <text evidence="2">The sequence shown here is derived from an EMBL/GenBank/DDBJ whole genome shotgun (WGS) entry which is preliminary data.</text>
</comment>
<feature type="domain" description="N-acetyltransferase" evidence="1">
    <location>
        <begin position="1"/>
        <end position="154"/>
    </location>
</feature>
<dbReference type="PROSITE" id="PS51186">
    <property type="entry name" value="GNAT"/>
    <property type="match status" value="1"/>
</dbReference>